<proteinExistence type="predicted"/>
<evidence type="ECO:0008006" key="3">
    <source>
        <dbReference type="Google" id="ProtNLM"/>
    </source>
</evidence>
<name>A0ABM7ZEM3_9BACT</name>
<evidence type="ECO:0000313" key="1">
    <source>
        <dbReference type="EMBL" id="BDL43160.1"/>
    </source>
</evidence>
<dbReference type="SUPFAM" id="SSF52540">
    <property type="entry name" value="P-loop containing nucleoside triphosphate hydrolases"/>
    <property type="match status" value="1"/>
</dbReference>
<dbReference type="RefSeq" id="WP_215434475.1">
    <property type="nucleotide sequence ID" value="NZ_AP025943.1"/>
</dbReference>
<dbReference type="Proteomes" id="UP001062263">
    <property type="component" value="Chromosome"/>
</dbReference>
<accession>A0ABM7ZEM3</accession>
<reference evidence="1" key="1">
    <citation type="submission" date="2022-06" db="EMBL/GenBank/DDBJ databases">
        <title>Akkermansia biwalacus sp. nov., an anaerobic mucin-degrading bacterium isolated from human intestine.</title>
        <authorList>
            <person name="Kobayashi Y."/>
            <person name="Inoue S."/>
            <person name="Kawahara T."/>
            <person name="Kohda N."/>
        </authorList>
    </citation>
    <scope>NUCLEOTIDE SEQUENCE</scope>
    <source>
        <strain evidence="1">WON2089</strain>
    </source>
</reference>
<organism evidence="1 2">
    <name type="scientific">Akkermansia biwaensis</name>
    <dbReference type="NCBI Taxonomy" id="2946555"/>
    <lineage>
        <taxon>Bacteria</taxon>
        <taxon>Pseudomonadati</taxon>
        <taxon>Verrucomicrobiota</taxon>
        <taxon>Verrucomicrobiia</taxon>
        <taxon>Verrucomicrobiales</taxon>
        <taxon>Akkermansiaceae</taxon>
        <taxon>Akkermansia</taxon>
    </lineage>
</organism>
<dbReference type="InterPro" id="IPR027417">
    <property type="entry name" value="P-loop_NTPase"/>
</dbReference>
<gene>
    <name evidence="1" type="ORF">Abiwalacus_07340</name>
</gene>
<evidence type="ECO:0000313" key="2">
    <source>
        <dbReference type="Proteomes" id="UP001062263"/>
    </source>
</evidence>
<dbReference type="EMBL" id="AP025943">
    <property type="protein sequence ID" value="BDL43160.1"/>
    <property type="molecule type" value="Genomic_DNA"/>
</dbReference>
<sequence>MHEDDCKREFHEAISPLLKGLEQNRDQQTLDFKEAEMPFICLGKSGDKYVYYSRMSDSRIELKPGEHSKLNLITLASEAWWAEKLGEKWTVTDAAGYCFGQQGRKHYSPDKIRGVGFWREKNAIIYNAGDRCFTIESGKIIETSNIREEGTIYQRSESLPHPETIPMSDEEGQAIIDYLNSFAWREEMGGLLLSGFLAQGITAGFIDTRAHVWINAPAGTGKTFLVSRLKDLLGNYSLSFTGGTSEAGIRQKIGSGARLVLLDEMEAANQDKYSRQKVEKIMSLVRRATDGETSIIGSKESIPIEFRARSSFLLLSIGNSLQRTADKSRFINLHIRPNKGLESFEKRDDAANKLAGISPGKLIARMMSLASVMKTNANLIQQKLSAHPALAGRRAELLGNILAGAYALTRAGIISEPEIDTYTAAMNTGSLDENQETDAERCLREILESRVVGNSETVGQAILSNLHADFASERQDAKKLLDGIGISVYRPQGGNGSSQMLFISAQNRQLSNILQGTDWANCWGDVLRNHPEASWLSEKRVRNSKHKGVAIPIEAVKSLLEFDLSTESQNGDMKET</sequence>
<keyword evidence="2" id="KW-1185">Reference proteome</keyword>
<protein>
    <recommendedName>
        <fullName evidence="3">DUF927 domain-containing protein</fullName>
    </recommendedName>
</protein>